<reference evidence="6" key="1">
    <citation type="submission" date="2024-07" db="EMBL/GenBank/DDBJ databases">
        <title>Genome Analysis of a Potential Novel Vibrio Species Secreting pH- and Thermo-stable Alginate Lyase and its Application in Producing Alginate Oligosaccharides.</title>
        <authorList>
            <person name="Huang H."/>
            <person name="Bao K."/>
        </authorList>
    </citation>
    <scope>NUCLEOTIDE SEQUENCE</scope>
    <source>
        <strain evidence="6">HB236076</strain>
    </source>
</reference>
<feature type="domain" description="Enterochelin esterase N-terminal" evidence="5">
    <location>
        <begin position="90"/>
        <end position="198"/>
    </location>
</feature>
<evidence type="ECO:0000259" key="5">
    <source>
        <dbReference type="Pfam" id="PF11806"/>
    </source>
</evidence>
<gene>
    <name evidence="6" type="primary">fes</name>
    <name evidence="6" type="ORF">AB0763_05640</name>
</gene>
<dbReference type="RefSeq" id="WP_306101713.1">
    <property type="nucleotide sequence ID" value="NZ_CP162601.1"/>
</dbReference>
<comment type="similarity">
    <text evidence="4">Belongs to the Fes family.</text>
</comment>
<keyword evidence="2" id="KW-0963">Cytoplasm</keyword>
<evidence type="ECO:0000256" key="2">
    <source>
        <dbReference type="ARBA" id="ARBA00022490"/>
    </source>
</evidence>
<proteinExistence type="inferred from homology"/>
<dbReference type="KEGG" id="vih:AB0763_05640"/>
<sequence>MPLATFTAIVEVDIFSLYFFMTYRQRPAEQPFFIRATQVDHDKSFTHLDIGSMSWWQSVKDKGTPLLFERNDGDYDVFFIVKLSHFGPQLSEIYIQVNGITDHHKVDLDQFIFIRDCDLAYFHCVIPPKWLGSYTFYPQQQTREKPTSNDLTQLMPWLKQVFSDPHADNFNHSSLSACPWGQKRSPLAMPCAPVQLYWQALDSNVDAISQSPAIEPYLWHCKRLNNQRRVWFYTPAVTSTATMPIVLLQDGHFWAEEMPIWAVIDDLTGRGELAPAHYVLIDSIDTYHRSRDLPCNEHYWHAIFDELLPELERYYQCELINQPFITAGQSFGGLSSLYAALLYPDKVVAVLSQSGSFWWPDRKQVHQQGSQINSKHYLVEQIEKYSLPSSLLCHLDIGSLEGNMPALTQTVHAALLAKGVRSHYRQYLGGHEWLCWRECLIAGLVDVLKPYRFNLS</sequence>
<dbReference type="PANTHER" id="PTHR48098">
    <property type="entry name" value="ENTEROCHELIN ESTERASE-RELATED"/>
    <property type="match status" value="1"/>
</dbReference>
<dbReference type="GO" id="GO:0005737">
    <property type="term" value="C:cytoplasm"/>
    <property type="evidence" value="ECO:0007669"/>
    <property type="project" value="UniProtKB-SubCell"/>
</dbReference>
<dbReference type="GO" id="GO:0006826">
    <property type="term" value="P:iron ion transport"/>
    <property type="evidence" value="ECO:0007669"/>
    <property type="project" value="InterPro"/>
</dbReference>
<protein>
    <submittedName>
        <fullName evidence="6">Enterochelin esterase</fullName>
        <ecNumber evidence="6">3.1.1.-</ecNumber>
    </submittedName>
</protein>
<organism evidence="6">
    <name type="scientific">Vibrio sp. HB236076</name>
    <dbReference type="NCBI Taxonomy" id="3232307"/>
    <lineage>
        <taxon>Bacteria</taxon>
        <taxon>Pseudomonadati</taxon>
        <taxon>Pseudomonadota</taxon>
        <taxon>Gammaproteobacteria</taxon>
        <taxon>Vibrionales</taxon>
        <taxon>Vibrionaceae</taxon>
        <taxon>Vibrio</taxon>
    </lineage>
</organism>
<dbReference type="Pfam" id="PF00756">
    <property type="entry name" value="Esterase"/>
    <property type="match status" value="1"/>
</dbReference>
<dbReference type="InterPro" id="IPR021764">
    <property type="entry name" value="Enterochelin_esterase_N"/>
</dbReference>
<dbReference type="GO" id="GO:0008849">
    <property type="term" value="F:enterochelin esterase activity"/>
    <property type="evidence" value="ECO:0007669"/>
    <property type="project" value="InterPro"/>
</dbReference>
<accession>A0AB39HDK5</accession>
<dbReference type="SUPFAM" id="SSF81296">
    <property type="entry name" value="E set domains"/>
    <property type="match status" value="1"/>
</dbReference>
<evidence type="ECO:0000313" key="6">
    <source>
        <dbReference type="EMBL" id="XDK26119.1"/>
    </source>
</evidence>
<evidence type="ECO:0000256" key="4">
    <source>
        <dbReference type="ARBA" id="ARBA00024201"/>
    </source>
</evidence>
<dbReference type="EMBL" id="CP162601">
    <property type="protein sequence ID" value="XDK26119.1"/>
    <property type="molecule type" value="Genomic_DNA"/>
</dbReference>
<dbReference type="Pfam" id="PF11806">
    <property type="entry name" value="Enterochelin_N"/>
    <property type="match status" value="1"/>
</dbReference>
<dbReference type="Gene3D" id="2.60.40.10">
    <property type="entry name" value="Immunoglobulins"/>
    <property type="match status" value="1"/>
</dbReference>
<dbReference type="PANTHER" id="PTHR48098:SF3">
    <property type="entry name" value="IRON(III) ENTEROBACTIN ESTERASE"/>
    <property type="match status" value="1"/>
</dbReference>
<dbReference type="InterPro" id="IPR000801">
    <property type="entry name" value="Esterase-like"/>
</dbReference>
<name>A0AB39HDK5_9VIBR</name>
<dbReference type="EC" id="3.1.1.-" evidence="6"/>
<dbReference type="InterPro" id="IPR014756">
    <property type="entry name" value="Ig_E-set"/>
</dbReference>
<dbReference type="AlphaFoldDB" id="A0AB39HDK5"/>
<comment type="subcellular location">
    <subcellularLocation>
        <location evidence="1">Cytoplasm</location>
    </subcellularLocation>
</comment>
<dbReference type="GO" id="GO:0005506">
    <property type="term" value="F:iron ion binding"/>
    <property type="evidence" value="ECO:0007669"/>
    <property type="project" value="InterPro"/>
</dbReference>
<dbReference type="SUPFAM" id="SSF53474">
    <property type="entry name" value="alpha/beta-Hydrolases"/>
    <property type="match status" value="1"/>
</dbReference>
<evidence type="ECO:0000256" key="1">
    <source>
        <dbReference type="ARBA" id="ARBA00004496"/>
    </source>
</evidence>
<evidence type="ECO:0000256" key="3">
    <source>
        <dbReference type="ARBA" id="ARBA00022801"/>
    </source>
</evidence>
<keyword evidence="3 6" id="KW-0378">Hydrolase</keyword>
<dbReference type="InterPro" id="IPR050583">
    <property type="entry name" value="Mycobacterial_A85_antigen"/>
</dbReference>
<dbReference type="InterPro" id="IPR029058">
    <property type="entry name" value="AB_hydrolase_fold"/>
</dbReference>
<dbReference type="InterPro" id="IPR013783">
    <property type="entry name" value="Ig-like_fold"/>
</dbReference>
<dbReference type="Gene3D" id="3.40.50.1820">
    <property type="entry name" value="alpha/beta hydrolase"/>
    <property type="match status" value="1"/>
</dbReference>
<dbReference type="NCBIfam" id="NF007758">
    <property type="entry name" value="PRK10439.1"/>
    <property type="match status" value="1"/>
</dbReference>